<evidence type="ECO:0000313" key="1">
    <source>
        <dbReference type="EMBL" id="GJD89405.1"/>
    </source>
</evidence>
<protein>
    <submittedName>
        <fullName evidence="1">Uncharacterized protein</fullName>
    </submittedName>
</protein>
<comment type="caution">
    <text evidence="1">The sequence shown here is derived from an EMBL/GenBank/DDBJ whole genome shotgun (WGS) entry which is preliminary data.</text>
</comment>
<dbReference type="Proteomes" id="UP001055247">
    <property type="component" value="Unassembled WGS sequence"/>
</dbReference>
<reference evidence="1" key="1">
    <citation type="journal article" date="2016" name="Front. Microbiol.">
        <title>Genome Sequence of the Piezophilic, Mesophilic Sulfate-Reducing Bacterium Desulfovibrio indicus J2T.</title>
        <authorList>
            <person name="Cao J."/>
            <person name="Maignien L."/>
            <person name="Shao Z."/>
            <person name="Alain K."/>
            <person name="Jebbar M."/>
        </authorList>
    </citation>
    <scope>NUCLEOTIDE SEQUENCE</scope>
    <source>
        <strain evidence="1">DSM 16372</strain>
    </source>
</reference>
<keyword evidence="2" id="KW-1185">Reference proteome</keyword>
<dbReference type="RefSeq" id="WP_238230228.1">
    <property type="nucleotide sequence ID" value="NZ_BPQO01000011.1"/>
</dbReference>
<evidence type="ECO:0000313" key="2">
    <source>
        <dbReference type="Proteomes" id="UP001055247"/>
    </source>
</evidence>
<organism evidence="1 2">
    <name type="scientific">Methylobacterium hispanicum</name>
    <dbReference type="NCBI Taxonomy" id="270350"/>
    <lineage>
        <taxon>Bacteria</taxon>
        <taxon>Pseudomonadati</taxon>
        <taxon>Pseudomonadota</taxon>
        <taxon>Alphaproteobacteria</taxon>
        <taxon>Hyphomicrobiales</taxon>
        <taxon>Methylobacteriaceae</taxon>
        <taxon>Methylobacterium</taxon>
    </lineage>
</organism>
<gene>
    <name evidence="1" type="ORF">BHAOGJBA_2932</name>
</gene>
<proteinExistence type="predicted"/>
<sequence>MALEGTDRRFGVVIFDDTQDDPGNAIATVTEDGVRTTYDRISGPHELATDVLWWSNLPYEVLFRKTEMWKASHLRHDKYLPVGPGEALREWNCDLKYEPPERAGAILTMLFYRVMNIAFGLLRENRPRLSVDEAFKGKTLRDDLRGLLPEFEYPRQEAAQALKRGVAYEEFTNTMVRAPRDTKRITLRIPRLTHAWRILEQPAPQGPFEFVDKSRLRRLASPSEWVVDSEKPVFSDIAVKKMDDRHAPIFGFGNATNQSERRSRNWIPQNEFTQLSKFADLVVRGAYVGETYGDSIVDRCSDGVIDFMSGRFSDFSWSAGIVAEALWRAAALPEEKGRSSQGRAGEERPHTSWQGVWVRGFDKGTMFVHATRLMELGYPPVSYGIGWVRCAVFDEQKDAFIRDAVTLGLVPQIADVPESFNVGEAEIAQAWGGDKKMALYVAGLLRRDINFLWDMDRLITMDRTDRTAILMRYRERFAPV</sequence>
<name>A0AAV4ZLQ8_9HYPH</name>
<reference evidence="1" key="2">
    <citation type="submission" date="2021-08" db="EMBL/GenBank/DDBJ databases">
        <authorList>
            <person name="Tani A."/>
            <person name="Ola A."/>
            <person name="Ogura Y."/>
            <person name="Katsura K."/>
            <person name="Hayashi T."/>
        </authorList>
    </citation>
    <scope>NUCLEOTIDE SEQUENCE</scope>
    <source>
        <strain evidence="1">DSM 16372</strain>
    </source>
</reference>
<accession>A0AAV4ZLQ8</accession>
<dbReference type="AlphaFoldDB" id="A0AAV4ZLQ8"/>
<dbReference type="EMBL" id="BPQO01000011">
    <property type="protein sequence ID" value="GJD89405.1"/>
    <property type="molecule type" value="Genomic_DNA"/>
</dbReference>